<comment type="caution">
    <text evidence="2">The sequence shown here is derived from an EMBL/GenBank/DDBJ whole genome shotgun (WGS) entry which is preliminary data.</text>
</comment>
<accession>A0AAV4SXB6</accession>
<proteinExistence type="predicted"/>
<sequence length="88" mass="9860">MVITHAKKTNREKRREFQSVPGGLFRSGLAPHGDDRRPDSIPGQAVCYRKKHRGKGVEEGRAVLFLKKATSDQAARSSQVTSNVWWKG</sequence>
<evidence type="ECO:0000313" key="2">
    <source>
        <dbReference type="EMBL" id="GIY36243.1"/>
    </source>
</evidence>
<organism evidence="2 3">
    <name type="scientific">Caerostris extrusa</name>
    <name type="common">Bark spider</name>
    <name type="synonym">Caerostris bankana</name>
    <dbReference type="NCBI Taxonomy" id="172846"/>
    <lineage>
        <taxon>Eukaryota</taxon>
        <taxon>Metazoa</taxon>
        <taxon>Ecdysozoa</taxon>
        <taxon>Arthropoda</taxon>
        <taxon>Chelicerata</taxon>
        <taxon>Arachnida</taxon>
        <taxon>Araneae</taxon>
        <taxon>Araneomorphae</taxon>
        <taxon>Entelegynae</taxon>
        <taxon>Araneoidea</taxon>
        <taxon>Araneidae</taxon>
        <taxon>Caerostris</taxon>
    </lineage>
</organism>
<dbReference type="AlphaFoldDB" id="A0AAV4SXB6"/>
<protein>
    <submittedName>
        <fullName evidence="2">Uncharacterized protein</fullName>
    </submittedName>
</protein>
<gene>
    <name evidence="2" type="ORF">CEXT_311211</name>
</gene>
<name>A0AAV4SXB6_CAEEX</name>
<evidence type="ECO:0000256" key="1">
    <source>
        <dbReference type="SAM" id="MobiDB-lite"/>
    </source>
</evidence>
<feature type="compositionally biased region" description="Basic residues" evidence="1">
    <location>
        <begin position="1"/>
        <end position="12"/>
    </location>
</feature>
<reference evidence="2 3" key="1">
    <citation type="submission" date="2021-06" db="EMBL/GenBank/DDBJ databases">
        <title>Caerostris extrusa draft genome.</title>
        <authorList>
            <person name="Kono N."/>
            <person name="Arakawa K."/>
        </authorList>
    </citation>
    <scope>NUCLEOTIDE SEQUENCE [LARGE SCALE GENOMIC DNA]</scope>
</reference>
<keyword evidence="3" id="KW-1185">Reference proteome</keyword>
<dbReference type="Proteomes" id="UP001054945">
    <property type="component" value="Unassembled WGS sequence"/>
</dbReference>
<dbReference type="EMBL" id="BPLR01010022">
    <property type="protein sequence ID" value="GIY36243.1"/>
    <property type="molecule type" value="Genomic_DNA"/>
</dbReference>
<feature type="region of interest" description="Disordered" evidence="1">
    <location>
        <begin position="1"/>
        <end position="42"/>
    </location>
</feature>
<evidence type="ECO:0000313" key="3">
    <source>
        <dbReference type="Proteomes" id="UP001054945"/>
    </source>
</evidence>